<comment type="caution">
    <text evidence="12">The sequence shown here is derived from an EMBL/GenBank/DDBJ whole genome shotgun (WGS) entry which is preliminary data.</text>
</comment>
<reference evidence="12 13" key="1">
    <citation type="submission" date="2013-12" db="EMBL/GenBank/DDBJ databases">
        <authorList>
            <person name="Formusa P.A."/>
            <person name="Habash M."/>
            <person name="Lee H."/>
            <person name="Trevors J.T."/>
        </authorList>
    </citation>
    <scope>NUCLEOTIDE SEQUENCE [LARGE SCALE GENOMIC DNA]</scope>
    <source>
        <strain evidence="12 13">PD30</strain>
    </source>
</reference>
<keyword evidence="7 9" id="KW-0472">Membrane</keyword>
<feature type="transmembrane region" description="Helical" evidence="9">
    <location>
        <begin position="41"/>
        <end position="60"/>
    </location>
</feature>
<feature type="transmembrane region" description="Helical" evidence="9">
    <location>
        <begin position="373"/>
        <end position="399"/>
    </location>
</feature>
<feature type="transmembrane region" description="Helical" evidence="9">
    <location>
        <begin position="444"/>
        <end position="464"/>
    </location>
</feature>
<evidence type="ECO:0000256" key="4">
    <source>
        <dbReference type="ARBA" id="ARBA00022519"/>
    </source>
</evidence>
<dbReference type="Pfam" id="PF06808">
    <property type="entry name" value="DctM"/>
    <property type="match status" value="1"/>
</dbReference>
<keyword evidence="4 8" id="KW-0997">Cell inner membrane</keyword>
<sequence>MKSEIPMTDVSPAEGLSTRPTTFRLGRALDTGLRWLTEGSAALLVVIEVTLLFCNVFSRYVLNQPIVWGDELASLLFLWLAMLGSVVAMRRGEHMRLTSFIGRLPLEKRAFVDTLGAVIVITFIGLLFTPAWEYVSDEWIITTAALEIPNAFRVSAIAVGLSLMLMTCVARLLTSARLIDFSVSVAMLASLAGLLWVAEGPLLLMGNWNLVVFFMIGVMAMIVIGVPIMVAFGLATVAYLSTMTSTPLTLVVGRMDEGMASLILLAIPLFVFLGALIEAMGMARAMIRFLCSLIGHVRGGLSYVLIGAIYLISGISGSKAADMAAIAPALFPEMKKRGEDENELVAMLNASGAMSETIPPSLVLITIGSVTGVSISALFTGGFMPAVVGAIAMAAVIWWKNRKGEASTGKRASGKEIGHSLLVALPALALPFVIRTAVVEGVATATEVAAIGVAYTFIVGLLCYRCFDWRRLYPILVSTASLSGAILIIIGSATAMAWALTQSGFSHQLAQVMSTVPGGAMGFLIISAVAFILLGSFLEGIPAIVLFGPLLFPIAKAMGINDVHYAMVAIFAMGLGLFAPPFGVGFYAACAIAKVDPSGAMRRVWPYLGALVVALGVLIAVPWISIGFLPNA</sequence>
<evidence type="ECO:0000313" key="13">
    <source>
        <dbReference type="Proteomes" id="UP000026739"/>
    </source>
</evidence>
<feature type="domain" description="Tripartite ATP-independent periplasmic transporters DctQ component" evidence="10">
    <location>
        <begin position="50"/>
        <end position="177"/>
    </location>
</feature>
<feature type="transmembrane region" description="Helical" evidence="9">
    <location>
        <begin position="152"/>
        <end position="173"/>
    </location>
</feature>
<comment type="subcellular location">
    <subcellularLocation>
        <location evidence="1 8">Cell inner membrane</location>
        <topology evidence="1 8">Multi-pass membrane protein</topology>
    </subcellularLocation>
</comment>
<dbReference type="eggNOG" id="COG3090">
    <property type="taxonomic scope" value="Bacteria"/>
</dbReference>
<dbReference type="PANTHER" id="PTHR33362">
    <property type="entry name" value="SIALIC ACID TRAP TRANSPORTER PERMEASE PROTEIN SIAT-RELATED"/>
    <property type="match status" value="1"/>
</dbReference>
<feature type="transmembrane region" description="Helical" evidence="9">
    <location>
        <begin position="512"/>
        <end position="534"/>
    </location>
</feature>
<feature type="transmembrane region" description="Helical" evidence="9">
    <location>
        <begin position="476"/>
        <end position="500"/>
    </location>
</feature>
<dbReference type="GO" id="GO:0005886">
    <property type="term" value="C:plasma membrane"/>
    <property type="evidence" value="ECO:0007669"/>
    <property type="project" value="UniProtKB-SubCell"/>
</dbReference>
<evidence type="ECO:0000256" key="7">
    <source>
        <dbReference type="ARBA" id="ARBA00023136"/>
    </source>
</evidence>
<feature type="transmembrane region" description="Helical" evidence="9">
    <location>
        <begin position="178"/>
        <end position="198"/>
    </location>
</feature>
<comment type="function">
    <text evidence="8">Part of the tripartite ATP-independent periplasmic (TRAP) transport system.</text>
</comment>
<evidence type="ECO:0000256" key="1">
    <source>
        <dbReference type="ARBA" id="ARBA00004429"/>
    </source>
</evidence>
<feature type="domain" description="TRAP C4-dicarboxylate transport system permease DctM subunit" evidence="11">
    <location>
        <begin position="216"/>
        <end position="624"/>
    </location>
</feature>
<feature type="transmembrane region" description="Helical" evidence="9">
    <location>
        <begin position="210"/>
        <end position="241"/>
    </location>
</feature>
<keyword evidence="3" id="KW-1003">Cell membrane</keyword>
<dbReference type="eggNOG" id="COG1593">
    <property type="taxonomic scope" value="Bacteria"/>
</dbReference>
<evidence type="ECO:0000256" key="6">
    <source>
        <dbReference type="ARBA" id="ARBA00022989"/>
    </source>
</evidence>
<dbReference type="InterPro" id="IPR010656">
    <property type="entry name" value="DctM"/>
</dbReference>
<feature type="transmembrane region" description="Helical" evidence="9">
    <location>
        <begin position="293"/>
        <end position="313"/>
    </location>
</feature>
<dbReference type="PANTHER" id="PTHR33362:SF2">
    <property type="entry name" value="TRAP TRANSPORTER LARGE PERMEASE PROTEIN"/>
    <property type="match status" value="1"/>
</dbReference>
<dbReference type="RefSeq" id="WP_033060252.1">
    <property type="nucleotide sequence ID" value="NZ_AZQQ01000096.1"/>
</dbReference>
<dbReference type="InterPro" id="IPR055348">
    <property type="entry name" value="DctQ"/>
</dbReference>
<evidence type="ECO:0000259" key="11">
    <source>
        <dbReference type="Pfam" id="PF06808"/>
    </source>
</evidence>
<feature type="transmembrane region" description="Helical" evidence="9">
    <location>
        <begin position="344"/>
        <end position="367"/>
    </location>
</feature>
<feature type="transmembrane region" description="Helical" evidence="9">
    <location>
        <begin position="262"/>
        <end position="287"/>
    </location>
</feature>
<dbReference type="InterPro" id="IPR004681">
    <property type="entry name" value="TRAP_DctM"/>
</dbReference>
<evidence type="ECO:0000256" key="3">
    <source>
        <dbReference type="ARBA" id="ARBA00022475"/>
    </source>
</evidence>
<evidence type="ECO:0000313" key="12">
    <source>
        <dbReference type="EMBL" id="KDD66786.1"/>
    </source>
</evidence>
<feature type="transmembrane region" description="Helical" evidence="9">
    <location>
        <begin position="604"/>
        <end position="626"/>
    </location>
</feature>
<keyword evidence="6 9" id="KW-1133">Transmembrane helix</keyword>
<evidence type="ECO:0000256" key="9">
    <source>
        <dbReference type="SAM" id="Phobius"/>
    </source>
</evidence>
<protein>
    <submittedName>
        <fullName evidence="12">ABC transporter permease</fullName>
    </submittedName>
</protein>
<dbReference type="Proteomes" id="UP000026739">
    <property type="component" value="Unassembled WGS sequence"/>
</dbReference>
<keyword evidence="5 9" id="KW-0812">Transmembrane</keyword>
<feature type="transmembrane region" description="Helical" evidence="9">
    <location>
        <begin position="110"/>
        <end position="132"/>
    </location>
</feature>
<name>A0A059KXS0_9PSED</name>
<dbReference type="EMBL" id="AZQQ01000096">
    <property type="protein sequence ID" value="KDD66786.1"/>
    <property type="molecule type" value="Genomic_DNA"/>
</dbReference>
<organism evidence="12 13">
    <name type="scientific">Pseudomonas mandelii PD30</name>
    <dbReference type="NCBI Taxonomy" id="1419583"/>
    <lineage>
        <taxon>Bacteria</taxon>
        <taxon>Pseudomonadati</taxon>
        <taxon>Pseudomonadota</taxon>
        <taxon>Gammaproteobacteria</taxon>
        <taxon>Pseudomonadales</taxon>
        <taxon>Pseudomonadaceae</taxon>
        <taxon>Pseudomonas</taxon>
    </lineage>
</organism>
<accession>A0A059KXS0</accession>
<dbReference type="Pfam" id="PF04290">
    <property type="entry name" value="DctQ"/>
    <property type="match status" value="1"/>
</dbReference>
<dbReference type="GO" id="GO:0022857">
    <property type="term" value="F:transmembrane transporter activity"/>
    <property type="evidence" value="ECO:0007669"/>
    <property type="project" value="UniProtKB-UniRule"/>
</dbReference>
<evidence type="ECO:0000256" key="8">
    <source>
        <dbReference type="RuleBase" id="RU369079"/>
    </source>
</evidence>
<evidence type="ECO:0000256" key="2">
    <source>
        <dbReference type="ARBA" id="ARBA00022448"/>
    </source>
</evidence>
<evidence type="ECO:0000259" key="10">
    <source>
        <dbReference type="Pfam" id="PF04290"/>
    </source>
</evidence>
<feature type="transmembrane region" description="Helical" evidence="9">
    <location>
        <begin position="420"/>
        <end position="438"/>
    </location>
</feature>
<keyword evidence="2 8" id="KW-0813">Transport</keyword>
<gene>
    <name evidence="12" type="ORF">V466_23365</name>
</gene>
<feature type="transmembrane region" description="Helical" evidence="9">
    <location>
        <begin position="565"/>
        <end position="592"/>
    </location>
</feature>
<dbReference type="AlphaFoldDB" id="A0A059KXS0"/>
<proteinExistence type="predicted"/>
<feature type="transmembrane region" description="Helical" evidence="9">
    <location>
        <begin position="541"/>
        <end position="559"/>
    </location>
</feature>
<feature type="transmembrane region" description="Helical" evidence="9">
    <location>
        <begin position="72"/>
        <end position="89"/>
    </location>
</feature>
<dbReference type="NCBIfam" id="TIGR00786">
    <property type="entry name" value="dctM"/>
    <property type="match status" value="1"/>
</dbReference>
<evidence type="ECO:0000256" key="5">
    <source>
        <dbReference type="ARBA" id="ARBA00022692"/>
    </source>
</evidence>